<dbReference type="SUPFAM" id="SSF50156">
    <property type="entry name" value="PDZ domain-like"/>
    <property type="match status" value="2"/>
</dbReference>
<feature type="active site" description="Charge relay system" evidence="14">
    <location>
        <position position="245"/>
    </location>
</feature>
<dbReference type="PROSITE" id="PS51257">
    <property type="entry name" value="PROKAR_LIPOPROTEIN"/>
    <property type="match status" value="1"/>
</dbReference>
<evidence type="ECO:0000256" key="13">
    <source>
        <dbReference type="ARBA" id="ARBA00032850"/>
    </source>
</evidence>
<evidence type="ECO:0000259" key="16">
    <source>
        <dbReference type="PROSITE" id="PS50106"/>
    </source>
</evidence>
<evidence type="ECO:0000256" key="6">
    <source>
        <dbReference type="ARBA" id="ARBA00022670"/>
    </source>
</evidence>
<evidence type="ECO:0000256" key="12">
    <source>
        <dbReference type="ARBA" id="ARBA00023016"/>
    </source>
</evidence>
<keyword evidence="12" id="KW-0346">Stress response</keyword>
<dbReference type="GO" id="GO:0006508">
    <property type="term" value="P:proteolysis"/>
    <property type="evidence" value="ECO:0007669"/>
    <property type="project" value="UniProtKB-KW"/>
</dbReference>
<evidence type="ECO:0000256" key="2">
    <source>
        <dbReference type="ARBA" id="ARBA00004418"/>
    </source>
</evidence>
<evidence type="ECO:0000256" key="5">
    <source>
        <dbReference type="ARBA" id="ARBA00013958"/>
    </source>
</evidence>
<evidence type="ECO:0000256" key="1">
    <source>
        <dbReference type="ARBA" id="ARBA00001772"/>
    </source>
</evidence>
<feature type="active site" description="Charge relay system" evidence="14">
    <location>
        <position position="171"/>
    </location>
</feature>
<comment type="subcellular location">
    <subcellularLocation>
        <location evidence="2">Periplasm</location>
    </subcellularLocation>
</comment>
<dbReference type="InterPro" id="IPR036034">
    <property type="entry name" value="PDZ_sf"/>
</dbReference>
<organism evidence="17 18">
    <name type="scientific">Tectimicrobiota bacterium</name>
    <dbReference type="NCBI Taxonomy" id="2528274"/>
    <lineage>
        <taxon>Bacteria</taxon>
        <taxon>Pseudomonadati</taxon>
        <taxon>Nitrospinota/Tectimicrobiota group</taxon>
        <taxon>Candidatus Tectimicrobiota</taxon>
    </lineage>
</organism>
<evidence type="ECO:0000256" key="7">
    <source>
        <dbReference type="ARBA" id="ARBA00022729"/>
    </source>
</evidence>
<evidence type="ECO:0000256" key="15">
    <source>
        <dbReference type="PIRSR" id="PIRSR611782-2"/>
    </source>
</evidence>
<dbReference type="Gene3D" id="2.40.10.120">
    <property type="match status" value="1"/>
</dbReference>
<accession>A0A932CLZ6</accession>
<dbReference type="SUPFAM" id="SSF50494">
    <property type="entry name" value="Trypsin-like serine proteases"/>
    <property type="match status" value="1"/>
</dbReference>
<dbReference type="PRINTS" id="PR00834">
    <property type="entry name" value="PROTEASES2C"/>
</dbReference>
<evidence type="ECO:0000256" key="9">
    <source>
        <dbReference type="ARBA" id="ARBA00022764"/>
    </source>
</evidence>
<dbReference type="Pfam" id="PF13180">
    <property type="entry name" value="PDZ_2"/>
    <property type="match status" value="1"/>
</dbReference>
<dbReference type="PANTHER" id="PTHR22939:SF130">
    <property type="entry name" value="PERIPLASMIC SERINE ENDOPROTEASE DEGP-LIKE-RELATED"/>
    <property type="match status" value="1"/>
</dbReference>
<feature type="active site" description="Charge relay system" evidence="14">
    <location>
        <position position="141"/>
    </location>
</feature>
<evidence type="ECO:0000256" key="4">
    <source>
        <dbReference type="ARBA" id="ARBA00013035"/>
    </source>
</evidence>
<feature type="binding site" evidence="15">
    <location>
        <position position="141"/>
    </location>
    <ligand>
        <name>substrate</name>
    </ligand>
</feature>
<keyword evidence="11" id="KW-0720">Serine protease</keyword>
<dbReference type="EC" id="3.4.21.107" evidence="4"/>
<evidence type="ECO:0000256" key="8">
    <source>
        <dbReference type="ARBA" id="ARBA00022737"/>
    </source>
</evidence>
<dbReference type="Pfam" id="PF17820">
    <property type="entry name" value="PDZ_6"/>
    <property type="match status" value="1"/>
</dbReference>
<dbReference type="InterPro" id="IPR011782">
    <property type="entry name" value="Pept_S1C_Do"/>
</dbReference>
<dbReference type="Gene3D" id="2.30.42.10">
    <property type="match status" value="2"/>
</dbReference>
<keyword evidence="9" id="KW-0574">Periplasm</keyword>
<feature type="binding site" evidence="15">
    <location>
        <begin position="243"/>
        <end position="245"/>
    </location>
    <ligand>
        <name>substrate</name>
    </ligand>
</feature>
<evidence type="ECO:0000256" key="11">
    <source>
        <dbReference type="ARBA" id="ARBA00022825"/>
    </source>
</evidence>
<dbReference type="NCBIfam" id="TIGR02037">
    <property type="entry name" value="degP_htrA_DO"/>
    <property type="match status" value="1"/>
</dbReference>
<keyword evidence="6" id="KW-0645">Protease</keyword>
<dbReference type="CDD" id="cd10839">
    <property type="entry name" value="cpPDZ1_DegP-like"/>
    <property type="match status" value="1"/>
</dbReference>
<keyword evidence="7" id="KW-0732">Signal</keyword>
<sequence length="499" mass="53686">MVLLKAERGANMFARGWFGVIFLSLAIVGTGCQSSSTSATDRFWSESEGKSKQEVSIDGKPLQSFAPLARKLTPAVVNISTTQVVRGGRGTGVPTPFGEEDPFREFFERFFGEIPQREFKQHSLGSGFIVSKDGYIVTNHHVIENATEIKVILSDEHSFDAKVIGRDPRTDLALIKIKADADLPVAPLGNSDQLSVGDWVVAIGNPFGLGHTVTAGIVSAKGRIIGAGPYDSFVQTDASINPGNSGGPLFNLAGEVVGINTAIVAQGQGIGFAIPINLAKEVLPQLRARGKVTRGWLGVAVQKVTPELAQSFGLKESRGALVADVTPGGPADKAGIKRGDVIVEFDGKPIREMNELPHLVAITPVGKEARLKALRDGKEMSFRVVVGELKEERQAALSEEEPEDFERELGLVARELTSDMARHLGLRRSGGVIIAAVEPDSPADEAGLQRGDVIEEINRSPVRSLSDYQRAMEQARERKNLLILVRRGDNTIYTSIKVG</sequence>
<dbReference type="GO" id="GO:0004252">
    <property type="term" value="F:serine-type endopeptidase activity"/>
    <property type="evidence" value="ECO:0007669"/>
    <property type="project" value="InterPro"/>
</dbReference>
<comment type="caution">
    <text evidence="17">The sequence shown here is derived from an EMBL/GenBank/DDBJ whole genome shotgun (WGS) entry which is preliminary data.</text>
</comment>
<dbReference type="Pfam" id="PF13365">
    <property type="entry name" value="Trypsin_2"/>
    <property type="match status" value="1"/>
</dbReference>
<comment type="similarity">
    <text evidence="3">Belongs to the peptidase S1C family.</text>
</comment>
<dbReference type="FunFam" id="2.40.10.120:FF:000007">
    <property type="entry name" value="Periplasmic serine endoprotease DegP-like"/>
    <property type="match status" value="1"/>
</dbReference>
<evidence type="ECO:0000256" key="10">
    <source>
        <dbReference type="ARBA" id="ARBA00022801"/>
    </source>
</evidence>
<dbReference type="InterPro" id="IPR001940">
    <property type="entry name" value="Peptidase_S1C"/>
</dbReference>
<proteinExistence type="inferred from homology"/>
<evidence type="ECO:0000256" key="14">
    <source>
        <dbReference type="PIRSR" id="PIRSR611782-1"/>
    </source>
</evidence>
<dbReference type="GO" id="GO:0042597">
    <property type="term" value="C:periplasmic space"/>
    <property type="evidence" value="ECO:0007669"/>
    <property type="project" value="UniProtKB-SubCell"/>
</dbReference>
<dbReference type="EMBL" id="JACPRF010000056">
    <property type="protein sequence ID" value="MBI2875614.1"/>
    <property type="molecule type" value="Genomic_DNA"/>
</dbReference>
<evidence type="ECO:0000313" key="18">
    <source>
        <dbReference type="Proteomes" id="UP000769766"/>
    </source>
</evidence>
<dbReference type="AlphaFoldDB" id="A0A932CLZ6"/>
<feature type="domain" description="PDZ" evidence="16">
    <location>
        <begin position="298"/>
        <end position="377"/>
    </location>
</feature>
<dbReference type="Proteomes" id="UP000769766">
    <property type="component" value="Unassembled WGS sequence"/>
</dbReference>
<dbReference type="InterPro" id="IPR001478">
    <property type="entry name" value="PDZ"/>
</dbReference>
<feature type="binding site" evidence="15">
    <location>
        <position position="171"/>
    </location>
    <ligand>
        <name>substrate</name>
    </ligand>
</feature>
<dbReference type="PROSITE" id="PS50106">
    <property type="entry name" value="PDZ"/>
    <property type="match status" value="2"/>
</dbReference>
<feature type="domain" description="PDZ" evidence="16">
    <location>
        <begin position="411"/>
        <end position="489"/>
    </location>
</feature>
<evidence type="ECO:0000313" key="17">
    <source>
        <dbReference type="EMBL" id="MBI2875614.1"/>
    </source>
</evidence>
<protein>
    <recommendedName>
        <fullName evidence="5">Probable periplasmic serine endoprotease DegP-like</fullName>
        <ecNumber evidence="4">3.4.21.107</ecNumber>
    </recommendedName>
    <alternativeName>
        <fullName evidence="13">Protease Do</fullName>
    </alternativeName>
</protein>
<gene>
    <name evidence="17" type="ORF">HYY20_01890</name>
</gene>
<keyword evidence="10" id="KW-0378">Hydrolase</keyword>
<comment type="catalytic activity">
    <reaction evidence="1">
        <text>Acts on substrates that are at least partially unfolded. The cleavage site P1 residue is normally between a pair of hydrophobic residues, such as Val-|-Val.</text>
        <dbReference type="EC" id="3.4.21.107"/>
    </reaction>
</comment>
<feature type="binding site" evidence="15">
    <location>
        <begin position="261"/>
        <end position="265"/>
    </location>
    <ligand>
        <name>substrate</name>
    </ligand>
</feature>
<keyword evidence="8" id="KW-0677">Repeat</keyword>
<reference evidence="17" key="1">
    <citation type="submission" date="2020-07" db="EMBL/GenBank/DDBJ databases">
        <title>Huge and variable diversity of episymbiotic CPR bacteria and DPANN archaea in groundwater ecosystems.</title>
        <authorList>
            <person name="He C.Y."/>
            <person name="Keren R."/>
            <person name="Whittaker M."/>
            <person name="Farag I.F."/>
            <person name="Doudna J."/>
            <person name="Cate J.H.D."/>
            <person name="Banfield J.F."/>
        </authorList>
    </citation>
    <scope>NUCLEOTIDE SEQUENCE</scope>
    <source>
        <strain evidence="17">NC_groundwater_672_Ag_B-0.1um_62_36</strain>
    </source>
</reference>
<dbReference type="SMART" id="SM00228">
    <property type="entry name" value="PDZ"/>
    <property type="match status" value="2"/>
</dbReference>
<dbReference type="InterPro" id="IPR009003">
    <property type="entry name" value="Peptidase_S1_PA"/>
</dbReference>
<dbReference type="PANTHER" id="PTHR22939">
    <property type="entry name" value="SERINE PROTEASE FAMILY S1C HTRA-RELATED"/>
    <property type="match status" value="1"/>
</dbReference>
<evidence type="ECO:0000256" key="3">
    <source>
        <dbReference type="ARBA" id="ARBA00010541"/>
    </source>
</evidence>
<dbReference type="InterPro" id="IPR041489">
    <property type="entry name" value="PDZ_6"/>
</dbReference>
<name>A0A932CLZ6_UNCTE</name>